<name>X1W2P7_9ZZZZ</name>
<sequence length="102" mass="11098">MAITNEQVIAFTAEQVRPLAELMRKTRYELAGLRDQYLSGINALVNAGSGDIEENRSDSKPNLSKTEVVAILARANEILAVLEASNAMDAPNKACVRPLRIS</sequence>
<proteinExistence type="predicted"/>
<accession>X1W2P7</accession>
<organism evidence="1">
    <name type="scientific">marine sediment metagenome</name>
    <dbReference type="NCBI Taxonomy" id="412755"/>
    <lineage>
        <taxon>unclassified sequences</taxon>
        <taxon>metagenomes</taxon>
        <taxon>ecological metagenomes</taxon>
    </lineage>
</organism>
<dbReference type="AlphaFoldDB" id="X1W2P7"/>
<comment type="caution">
    <text evidence="1">The sequence shown here is derived from an EMBL/GenBank/DDBJ whole genome shotgun (WGS) entry which is preliminary data.</text>
</comment>
<evidence type="ECO:0000313" key="1">
    <source>
        <dbReference type="EMBL" id="GAJ24075.1"/>
    </source>
</evidence>
<protein>
    <submittedName>
        <fullName evidence="1">Uncharacterized protein</fullName>
    </submittedName>
</protein>
<reference evidence="1" key="1">
    <citation type="journal article" date="2014" name="Front. Microbiol.">
        <title>High frequency of phylogenetically diverse reductive dehalogenase-homologous genes in deep subseafloor sedimentary metagenomes.</title>
        <authorList>
            <person name="Kawai M."/>
            <person name="Futagami T."/>
            <person name="Toyoda A."/>
            <person name="Takaki Y."/>
            <person name="Nishi S."/>
            <person name="Hori S."/>
            <person name="Arai W."/>
            <person name="Tsubouchi T."/>
            <person name="Morono Y."/>
            <person name="Uchiyama I."/>
            <person name="Ito T."/>
            <person name="Fujiyama A."/>
            <person name="Inagaki F."/>
            <person name="Takami H."/>
        </authorList>
    </citation>
    <scope>NUCLEOTIDE SEQUENCE</scope>
    <source>
        <strain evidence="1">Expedition CK06-06</strain>
    </source>
</reference>
<gene>
    <name evidence="1" type="ORF">S12H4_57664</name>
</gene>
<dbReference type="EMBL" id="BARW01037331">
    <property type="protein sequence ID" value="GAJ24075.1"/>
    <property type="molecule type" value="Genomic_DNA"/>
</dbReference>